<evidence type="ECO:0000313" key="1">
    <source>
        <dbReference type="Proteomes" id="UP000504637"/>
    </source>
</evidence>
<gene>
    <name evidence="2" type="ORF">K489DRAFT_384346</name>
</gene>
<sequence>MTPYLPIELLIQIVECIEGDKRDSTLRNITLTCRLWSNLFRKCLYKALDFSEDEAVRDLDTEEDHLTTFDRFVLTIIKYPHCAEHVKSVKFPSKDMTRYNSEPSNDFILAIESLQGLSPNLRQLILAAFRETEARTKIMLLLLLCKNLECGNFIEPTHVFGYKNNFTKFFEEFIALRRMLCTPESAINIREVEVFNIVEEDPTSSAGIQDYSRCINMNDIAYLLQLPSLEKVTAHEMDNKGFAADIPQCSSKSIRSFNLVRRLNKEPYSSPIPDILSYLPQLEHFSVIYNLHCIVHFQDHHPKEGLHTTYSALCDNGKSIKHFEFILSSHDWDLGYMTAEVNHETIFDNGKETSRLRHIYEAKFSLRDMQCLESLHLDAELLFLHRHQYDGHGQHGPTNGLYSESFFVDFLPPTLKHLSFTAMFPQGDDFAMHQRQLRYLLTHESFSELQLVILGNCSLWNDLFSFKDLIISHKWDIGINTGRPGHKSTERIFLTRPSLFRPKHRDPSEPNWLREARLDSLYTQERHNAMAQVQDEPRFPRPPGKLPRVRSWVISQLEEIEARAPDQCSECKAFAAGRRLTSS</sequence>
<proteinExistence type="predicted"/>
<reference evidence="2" key="1">
    <citation type="submission" date="2020-01" db="EMBL/GenBank/DDBJ databases">
        <authorList>
            <consortium name="DOE Joint Genome Institute"/>
            <person name="Haridas S."/>
            <person name="Albert R."/>
            <person name="Binder M."/>
            <person name="Bloem J."/>
            <person name="Labutti K."/>
            <person name="Salamov A."/>
            <person name="Andreopoulos B."/>
            <person name="Baker S.E."/>
            <person name="Barry K."/>
            <person name="Bills G."/>
            <person name="Bluhm B.H."/>
            <person name="Cannon C."/>
            <person name="Castanera R."/>
            <person name="Culley D.E."/>
            <person name="Daum C."/>
            <person name="Ezra D."/>
            <person name="Gonzalez J.B."/>
            <person name="Henrissat B."/>
            <person name="Kuo A."/>
            <person name="Liang C."/>
            <person name="Lipzen A."/>
            <person name="Lutzoni F."/>
            <person name="Magnuson J."/>
            <person name="Mondo S."/>
            <person name="Nolan M."/>
            <person name="Ohm R."/>
            <person name="Pangilinan J."/>
            <person name="Park H.-J."/>
            <person name="Ramirez L."/>
            <person name="Alfaro M."/>
            <person name="Sun H."/>
            <person name="Tritt A."/>
            <person name="Yoshinaga Y."/>
            <person name="Zwiers L.-H."/>
            <person name="Turgeon B.G."/>
            <person name="Goodwin S.B."/>
            <person name="Spatafora J.W."/>
            <person name="Crous P.W."/>
            <person name="Grigoriev I.V."/>
        </authorList>
    </citation>
    <scope>NUCLEOTIDE SEQUENCE</scope>
    <source>
        <strain evidence="2">CBS 342.82</strain>
    </source>
</reference>
<dbReference type="Proteomes" id="UP000504637">
    <property type="component" value="Unplaced"/>
</dbReference>
<evidence type="ECO:0000313" key="2">
    <source>
        <dbReference type="RefSeq" id="XP_033455888.1"/>
    </source>
</evidence>
<reference evidence="2" key="3">
    <citation type="submission" date="2025-08" db="UniProtKB">
        <authorList>
            <consortium name="RefSeq"/>
        </authorList>
    </citation>
    <scope>IDENTIFICATION</scope>
    <source>
        <strain evidence="2">CBS 342.82</strain>
    </source>
</reference>
<name>A0A6J3LW44_9PEZI</name>
<protein>
    <submittedName>
        <fullName evidence="2">Uncharacterized protein</fullName>
    </submittedName>
</protein>
<dbReference type="RefSeq" id="XP_033455888.1">
    <property type="nucleotide sequence ID" value="XM_033605839.1"/>
</dbReference>
<reference evidence="2" key="2">
    <citation type="submission" date="2020-04" db="EMBL/GenBank/DDBJ databases">
        <authorList>
            <consortium name="NCBI Genome Project"/>
        </authorList>
    </citation>
    <scope>NUCLEOTIDE SEQUENCE</scope>
    <source>
        <strain evidence="2">CBS 342.82</strain>
    </source>
</reference>
<accession>A0A6J3LW44</accession>
<keyword evidence="1" id="KW-1185">Reference proteome</keyword>
<organism evidence="2">
    <name type="scientific">Dissoconium aciculare CBS 342.82</name>
    <dbReference type="NCBI Taxonomy" id="1314786"/>
    <lineage>
        <taxon>Eukaryota</taxon>
        <taxon>Fungi</taxon>
        <taxon>Dikarya</taxon>
        <taxon>Ascomycota</taxon>
        <taxon>Pezizomycotina</taxon>
        <taxon>Dothideomycetes</taxon>
        <taxon>Dothideomycetidae</taxon>
        <taxon>Mycosphaerellales</taxon>
        <taxon>Dissoconiaceae</taxon>
        <taxon>Dissoconium</taxon>
    </lineage>
</organism>
<dbReference type="GeneID" id="54363639"/>
<dbReference type="AlphaFoldDB" id="A0A6J3LW44"/>